<dbReference type="SUPFAM" id="SSF56003">
    <property type="entry name" value="Molybdenum cofactor-binding domain"/>
    <property type="match status" value="2"/>
</dbReference>
<dbReference type="PIRSF" id="PIRSF036389">
    <property type="entry name" value="IOR_B"/>
    <property type="match status" value="1"/>
</dbReference>
<proteinExistence type="predicted"/>
<evidence type="ECO:0000313" key="4">
    <source>
        <dbReference type="Proteomes" id="UP000289411"/>
    </source>
</evidence>
<sequence>MYSKTQSAPIGASAPIGESAPIGTAETAPSRRDILKLSAAGALVLGVVLRGGKSFAEEAPGGGKALLAVPGDTPRPNAFVHIAADDTVTVIVKHLDKGQGVTTGLPTIVAEELDADWSQMRFAFAPADAQLYNNLAFGPVQGTGGSTSVANSWNQLRKAGAAARAMLIAAAVDAWKVPATEVTIEKGVLRHKSGKSARFGELAEAAARQPVPMDVHTKDPKDFRLIGTSFHRIDHIEKTDGTARYALDIRRPGMLTAVMQRPERFGATVKSVDDAAARAVKGVVDVVTVPQGVAVLAENTWAARQGRDALKIAWDDSKAEMRSSAEMLADYRSAAQSQGALALKSGDAEQALKSSGKVVKAEFVFPYLAHAPMEPLNCTVEKAADGSYDFYAGSQFQTIEQAVAAATLGVTPDKVRIHTVWAGGSFGRRATPNGDYFAEAAAIMAKTDGKRPVHLVYTREDDIKGGRYRPMFFHAIEAALDPKGGVAAWKHRLVGQSFMKGTAFEPVMFKGGVDSTAVEGVADMPYAVPNLLVDWHDAPSPVSTLWWRSVGHSHTAQAVEVMIDDLAHAAGQDPVAFRIAMLKDHPRHVGVLKLAAEKAGFGETLPAGRGRGIAVHESFNTFVAMVADVTVKGTAVKVDRLVIAVDCGIAINPDIIRAQMSGGAGYGLGAALRNKITFDKGVVEQANFDSYEPLRMSDMPVVEVHIVPSQEPPTGVGEPGVPPVAPAVSNAVFAATGKRLRSLPFDFDSLGNA</sequence>
<dbReference type="Gene3D" id="3.30.365.10">
    <property type="entry name" value="Aldehyde oxidase/xanthine dehydrogenase, molybdopterin binding domain"/>
    <property type="match status" value="4"/>
</dbReference>
<dbReference type="SMART" id="SM01008">
    <property type="entry name" value="Ald_Xan_dh_C"/>
    <property type="match status" value="1"/>
</dbReference>
<evidence type="ECO:0000256" key="1">
    <source>
        <dbReference type="SAM" id="MobiDB-lite"/>
    </source>
</evidence>
<reference evidence="3 4" key="2">
    <citation type="submission" date="2019-02" db="EMBL/GenBank/DDBJ databases">
        <title>'Lichenibacterium ramalinii' gen. nov. sp. nov., 'Lichenibacterium minor' gen. nov. sp. nov.</title>
        <authorList>
            <person name="Pankratov T."/>
        </authorList>
    </citation>
    <scope>NUCLEOTIDE SEQUENCE [LARGE SCALE GENOMIC DNA]</scope>
    <source>
        <strain evidence="3 4">RmlP001</strain>
    </source>
</reference>
<reference evidence="3 4" key="1">
    <citation type="submission" date="2018-09" db="EMBL/GenBank/DDBJ databases">
        <authorList>
            <person name="Grouzdev D.S."/>
            <person name="Krutkina M.S."/>
        </authorList>
    </citation>
    <scope>NUCLEOTIDE SEQUENCE [LARGE SCALE GENOMIC DNA]</scope>
    <source>
        <strain evidence="3 4">RmlP001</strain>
    </source>
</reference>
<feature type="region of interest" description="Disordered" evidence="1">
    <location>
        <begin position="1"/>
        <end position="25"/>
    </location>
</feature>
<dbReference type="AlphaFoldDB" id="A0A4Q2R7B9"/>
<dbReference type="EMBL" id="QYBC01000021">
    <property type="protein sequence ID" value="RYB02302.1"/>
    <property type="molecule type" value="Genomic_DNA"/>
</dbReference>
<dbReference type="InterPro" id="IPR006311">
    <property type="entry name" value="TAT_signal"/>
</dbReference>
<dbReference type="GO" id="GO:0016491">
    <property type="term" value="F:oxidoreductase activity"/>
    <property type="evidence" value="ECO:0007669"/>
    <property type="project" value="InterPro"/>
</dbReference>
<evidence type="ECO:0000259" key="2">
    <source>
        <dbReference type="SMART" id="SM01008"/>
    </source>
</evidence>
<dbReference type="Proteomes" id="UP000289411">
    <property type="component" value="Unassembled WGS sequence"/>
</dbReference>
<dbReference type="InterPro" id="IPR008274">
    <property type="entry name" value="AldOxase/xan_DH_MoCoBD1"/>
</dbReference>
<dbReference type="Pfam" id="PF02738">
    <property type="entry name" value="MoCoBD_1"/>
    <property type="match status" value="1"/>
</dbReference>
<dbReference type="InterPro" id="IPR037165">
    <property type="entry name" value="AldOxase/xan_DH_Mopterin-bd_sf"/>
</dbReference>
<gene>
    <name evidence="3" type="ORF">D3272_21725</name>
</gene>
<dbReference type="Gene3D" id="3.90.1170.50">
    <property type="entry name" value="Aldehyde oxidase/xanthine dehydrogenase, a/b hammerhead"/>
    <property type="match status" value="1"/>
</dbReference>
<accession>A0A4Q2R7B9</accession>
<protein>
    <submittedName>
        <fullName evidence="3">Xanthine dehydrogenase family protein molybdopterin-binding subunit</fullName>
    </submittedName>
</protein>
<dbReference type="InterPro" id="IPR052516">
    <property type="entry name" value="N-heterocyclic_Hydroxylase"/>
</dbReference>
<comment type="caution">
    <text evidence="3">The sequence shown here is derived from an EMBL/GenBank/DDBJ whole genome shotgun (WGS) entry which is preliminary data.</text>
</comment>
<feature type="domain" description="Aldehyde oxidase/xanthine dehydrogenase a/b hammerhead" evidence="2">
    <location>
        <begin position="240"/>
        <end position="318"/>
    </location>
</feature>
<keyword evidence="4" id="KW-1185">Reference proteome</keyword>
<evidence type="ECO:0000313" key="3">
    <source>
        <dbReference type="EMBL" id="RYB02302.1"/>
    </source>
</evidence>
<name>A0A4Q2R7B9_9HYPH</name>
<dbReference type="PROSITE" id="PS51318">
    <property type="entry name" value="TAT"/>
    <property type="match status" value="1"/>
</dbReference>
<dbReference type="PANTHER" id="PTHR47495">
    <property type="entry name" value="ALDEHYDE DEHYDROGENASE"/>
    <property type="match status" value="1"/>
</dbReference>
<dbReference type="OrthoDB" id="9767994at2"/>
<dbReference type="Pfam" id="PF20256">
    <property type="entry name" value="MoCoBD_2"/>
    <property type="match status" value="2"/>
</dbReference>
<organism evidence="3 4">
    <name type="scientific">Lichenibacterium ramalinae</name>
    <dbReference type="NCBI Taxonomy" id="2316527"/>
    <lineage>
        <taxon>Bacteria</taxon>
        <taxon>Pseudomonadati</taxon>
        <taxon>Pseudomonadota</taxon>
        <taxon>Alphaproteobacteria</taxon>
        <taxon>Hyphomicrobiales</taxon>
        <taxon>Lichenihabitantaceae</taxon>
        <taxon>Lichenibacterium</taxon>
    </lineage>
</organism>
<dbReference type="InterPro" id="IPR046867">
    <property type="entry name" value="AldOxase/xan_DH_MoCoBD2"/>
</dbReference>
<dbReference type="RefSeq" id="WP_129221313.1">
    <property type="nucleotide sequence ID" value="NZ_QYBC01000021.1"/>
</dbReference>
<dbReference type="InterPro" id="IPR012368">
    <property type="entry name" value="OxRdtase_Mopterin-bd_su_IorB"/>
</dbReference>
<dbReference type="PANTHER" id="PTHR47495:SF2">
    <property type="entry name" value="ALDEHYDE DEHYDROGENASE"/>
    <property type="match status" value="1"/>
</dbReference>
<dbReference type="InterPro" id="IPR000674">
    <property type="entry name" value="Ald_Oxase/Xan_DH_a/b"/>
</dbReference>